<feature type="domain" description="F-box" evidence="1">
    <location>
        <begin position="29"/>
        <end position="74"/>
    </location>
</feature>
<evidence type="ECO:0000259" key="1">
    <source>
        <dbReference type="PROSITE" id="PS50181"/>
    </source>
</evidence>
<dbReference type="Proteomes" id="UP000054097">
    <property type="component" value="Unassembled WGS sequence"/>
</dbReference>
<dbReference type="PROSITE" id="PS50181">
    <property type="entry name" value="FBOX"/>
    <property type="match status" value="1"/>
</dbReference>
<sequence>MDGWADMRDALSFEPIYDSEVSPARSDARVTLGSLPAELLQSVIDYSKNKTILSLMRVNRLMYSVALRKFYETIYLRGHGLTKALSSLDSSLPIEELLPSLFDKKYGVLSGLLHAKHHIGVLKTLHHTTFEKILRYIVEHAVSIHTIRLPFVVSAPSAIYDGMAVSPSLDTLTAPLFTGNIANAIMRSSHLRTLHLSYQCASAPQWQDMFGHMSDTLCDFQGYVHVPNGEWDGSTAKFVSVVSKLTHLKELTFGFCSCTTAIPTQTEFPIKFYALVAAAIPSLTSLTLVDSRDGTFQGKTDLSKELALITTISQANANLREINIRYMNRPNTSNYDRDSGDDGRTIQWAATFPEEGAAVATADANAVGALRIWTPAPHLRSRWPLWHDAFGNSADVLIAMTVRWASRGWAERMSRISRWDPQPQPHLPSVEELKYFMNTWKSMQTIGALQFGAQQ</sequence>
<gene>
    <name evidence="2" type="ORF">M408DRAFT_326037</name>
</gene>
<reference evidence="3" key="2">
    <citation type="submission" date="2015-01" db="EMBL/GenBank/DDBJ databases">
        <title>Evolutionary Origins and Diversification of the Mycorrhizal Mutualists.</title>
        <authorList>
            <consortium name="DOE Joint Genome Institute"/>
            <consortium name="Mycorrhizal Genomics Consortium"/>
            <person name="Kohler A."/>
            <person name="Kuo A."/>
            <person name="Nagy L.G."/>
            <person name="Floudas D."/>
            <person name="Copeland A."/>
            <person name="Barry K.W."/>
            <person name="Cichocki N."/>
            <person name="Veneault-Fourrey C."/>
            <person name="LaButti K."/>
            <person name="Lindquist E.A."/>
            <person name="Lipzen A."/>
            <person name="Lundell T."/>
            <person name="Morin E."/>
            <person name="Murat C."/>
            <person name="Riley R."/>
            <person name="Ohm R."/>
            <person name="Sun H."/>
            <person name="Tunlid A."/>
            <person name="Henrissat B."/>
            <person name="Grigoriev I.V."/>
            <person name="Hibbett D.S."/>
            <person name="Martin F."/>
        </authorList>
    </citation>
    <scope>NUCLEOTIDE SEQUENCE [LARGE SCALE GENOMIC DNA]</scope>
    <source>
        <strain evidence="3">MAFF 305830</strain>
    </source>
</reference>
<dbReference type="HOGENOM" id="CLU_637958_0_0_1"/>
<organism evidence="2 3">
    <name type="scientific">Serendipita vermifera MAFF 305830</name>
    <dbReference type="NCBI Taxonomy" id="933852"/>
    <lineage>
        <taxon>Eukaryota</taxon>
        <taxon>Fungi</taxon>
        <taxon>Dikarya</taxon>
        <taxon>Basidiomycota</taxon>
        <taxon>Agaricomycotina</taxon>
        <taxon>Agaricomycetes</taxon>
        <taxon>Sebacinales</taxon>
        <taxon>Serendipitaceae</taxon>
        <taxon>Serendipita</taxon>
    </lineage>
</organism>
<dbReference type="AlphaFoldDB" id="A0A0C3BMD1"/>
<accession>A0A0C3BMD1</accession>
<dbReference type="OrthoDB" id="3313081at2759"/>
<proteinExistence type="predicted"/>
<dbReference type="Gene3D" id="3.80.10.10">
    <property type="entry name" value="Ribonuclease Inhibitor"/>
    <property type="match status" value="1"/>
</dbReference>
<dbReference type="InterPro" id="IPR001810">
    <property type="entry name" value="F-box_dom"/>
</dbReference>
<dbReference type="EMBL" id="KN824278">
    <property type="protein sequence ID" value="KIM33254.1"/>
    <property type="molecule type" value="Genomic_DNA"/>
</dbReference>
<evidence type="ECO:0000313" key="2">
    <source>
        <dbReference type="EMBL" id="KIM33254.1"/>
    </source>
</evidence>
<evidence type="ECO:0000313" key="3">
    <source>
        <dbReference type="Proteomes" id="UP000054097"/>
    </source>
</evidence>
<name>A0A0C3BMD1_SERVB</name>
<protein>
    <recommendedName>
        <fullName evidence="1">F-box domain-containing protein</fullName>
    </recommendedName>
</protein>
<keyword evidence="3" id="KW-1185">Reference proteome</keyword>
<reference evidence="2 3" key="1">
    <citation type="submission" date="2014-04" db="EMBL/GenBank/DDBJ databases">
        <authorList>
            <consortium name="DOE Joint Genome Institute"/>
            <person name="Kuo A."/>
            <person name="Zuccaro A."/>
            <person name="Kohler A."/>
            <person name="Nagy L.G."/>
            <person name="Floudas D."/>
            <person name="Copeland A."/>
            <person name="Barry K.W."/>
            <person name="Cichocki N."/>
            <person name="Veneault-Fourrey C."/>
            <person name="LaButti K."/>
            <person name="Lindquist E.A."/>
            <person name="Lipzen A."/>
            <person name="Lundell T."/>
            <person name="Morin E."/>
            <person name="Murat C."/>
            <person name="Sun H."/>
            <person name="Tunlid A."/>
            <person name="Henrissat B."/>
            <person name="Grigoriev I.V."/>
            <person name="Hibbett D.S."/>
            <person name="Martin F."/>
            <person name="Nordberg H.P."/>
            <person name="Cantor M.N."/>
            <person name="Hua S.X."/>
        </authorList>
    </citation>
    <scope>NUCLEOTIDE SEQUENCE [LARGE SCALE GENOMIC DNA]</scope>
    <source>
        <strain evidence="2 3">MAFF 305830</strain>
    </source>
</reference>
<dbReference type="InterPro" id="IPR032675">
    <property type="entry name" value="LRR_dom_sf"/>
</dbReference>